<gene>
    <name evidence="2" type="ORF">GKC34_08005</name>
</gene>
<feature type="compositionally biased region" description="Polar residues" evidence="1">
    <location>
        <begin position="121"/>
        <end position="135"/>
    </location>
</feature>
<dbReference type="AlphaFoldDB" id="A0A6A8LV32"/>
<reference evidence="2 3" key="1">
    <citation type="submission" date="2019-11" db="EMBL/GenBank/DDBJ databases">
        <title>Draft Genome Sequence of Plant Growth-Promoting Rhizosphere-Associated Bacteria.</title>
        <authorList>
            <person name="Vasilyev I.Y."/>
            <person name="Radchenko V."/>
            <person name="Ilnitskaya E.V."/>
        </authorList>
    </citation>
    <scope>NUCLEOTIDE SEQUENCE [LARGE SCALE GENOMIC DNA]</scope>
    <source>
        <strain evidence="2 3">VRA_1sq_f</strain>
    </source>
</reference>
<feature type="non-terminal residue" evidence="2">
    <location>
        <position position="1"/>
    </location>
</feature>
<accession>A0A6A8LV32</accession>
<protein>
    <submittedName>
        <fullName evidence="2">LTA synthase family protein</fullName>
    </submittedName>
</protein>
<dbReference type="InterPro" id="IPR017850">
    <property type="entry name" value="Alkaline_phosphatase_core_sf"/>
</dbReference>
<evidence type="ECO:0000256" key="1">
    <source>
        <dbReference type="SAM" id="MobiDB-lite"/>
    </source>
</evidence>
<evidence type="ECO:0000313" key="3">
    <source>
        <dbReference type="Proteomes" id="UP000437575"/>
    </source>
</evidence>
<name>A0A6A8LV32_9LACO</name>
<dbReference type="Gene3D" id="3.30.1120.170">
    <property type="match status" value="1"/>
</dbReference>
<dbReference type="Proteomes" id="UP000437575">
    <property type="component" value="Unassembled WGS sequence"/>
</dbReference>
<dbReference type="EMBL" id="WKKZ01000383">
    <property type="protein sequence ID" value="MSE05749.1"/>
    <property type="molecule type" value="Genomic_DNA"/>
</dbReference>
<feature type="compositionally biased region" description="Low complexity" evidence="1">
    <location>
        <begin position="169"/>
        <end position="181"/>
    </location>
</feature>
<evidence type="ECO:0000313" key="2">
    <source>
        <dbReference type="EMBL" id="MSE05749.1"/>
    </source>
</evidence>
<organism evidence="2 3">
    <name type="scientific">Ligilactobacillus salivarius</name>
    <dbReference type="NCBI Taxonomy" id="1624"/>
    <lineage>
        <taxon>Bacteria</taxon>
        <taxon>Bacillati</taxon>
        <taxon>Bacillota</taxon>
        <taxon>Bacilli</taxon>
        <taxon>Lactobacillales</taxon>
        <taxon>Lactobacillaceae</taxon>
        <taxon>Ligilactobacillus</taxon>
    </lineage>
</organism>
<sequence length="181" mass="20332">IVLPTTVYFGTDLFSSKHDQVVAFRNEDFITPKYTVVGNTIYQNSTGKILTHPSQKVKDEIKKDREKVNTELSLSDTLNNKNLLRFYIPTGFTPVDPKKYNYTNQYGQILKIQEDLGKKSTSLWSKNGNKTTIDDYSSDAPELTTTDQNEANVSSVKNTLKSNKKESIDTSSSSAESDSDQ</sequence>
<proteinExistence type="predicted"/>
<comment type="caution">
    <text evidence="2">The sequence shown here is derived from an EMBL/GenBank/DDBJ whole genome shotgun (WGS) entry which is preliminary data.</text>
</comment>
<dbReference type="SUPFAM" id="SSF53649">
    <property type="entry name" value="Alkaline phosphatase-like"/>
    <property type="match status" value="1"/>
</dbReference>
<feature type="region of interest" description="Disordered" evidence="1">
    <location>
        <begin position="121"/>
        <end position="181"/>
    </location>
</feature>
<feature type="compositionally biased region" description="Polar residues" evidence="1">
    <location>
        <begin position="143"/>
        <end position="161"/>
    </location>
</feature>